<proteinExistence type="inferred from homology"/>
<dbReference type="InterPro" id="IPR036874">
    <property type="entry name" value="Carbonic_anhydrase_sf"/>
</dbReference>
<dbReference type="Pfam" id="PF00484">
    <property type="entry name" value="Pro_CA"/>
    <property type="match status" value="1"/>
</dbReference>
<feature type="binding site" evidence="7">
    <location>
        <position position="46"/>
    </location>
    <ligand>
        <name>Zn(2+)</name>
        <dbReference type="ChEBI" id="CHEBI:29105"/>
    </ligand>
</feature>
<evidence type="ECO:0000256" key="8">
    <source>
        <dbReference type="RuleBase" id="RU003956"/>
    </source>
</evidence>
<dbReference type="EC" id="4.2.1.1" evidence="2 8"/>
<keyword evidence="10" id="KW-1185">Reference proteome</keyword>
<comment type="function">
    <text evidence="8">Reversible hydration of carbon dioxide.</text>
</comment>
<dbReference type="Proteomes" id="UP000027195">
    <property type="component" value="Unassembled WGS sequence"/>
</dbReference>
<dbReference type="InParanoid" id="A0A067MDK5"/>
<dbReference type="HOGENOM" id="CLU_053879_3_2_1"/>
<comment type="similarity">
    <text evidence="1 8">Belongs to the beta-class carbonic anhydrase family.</text>
</comment>
<sequence>MTNESDIVGALLKSNEAWATSVVAKDPDFFKKSAEGQAPKVLWLGCSDSRVPESVLLAAMPGEILVHRNMGNQFRDEDGSSQGIIDYAANHARVDHIFVVGHTRCGACRACIEGAPPGPIANFFVQLIELAQAPHITELPKPEAIERLVRDNLTAQLMNVVNSKPVKNAWSDGRQLQVHGLLYHLETGRLEHTGMTFGPNHK</sequence>
<evidence type="ECO:0000256" key="4">
    <source>
        <dbReference type="ARBA" id="ARBA00022833"/>
    </source>
</evidence>
<accession>A0A067MDK5</accession>
<evidence type="ECO:0000256" key="3">
    <source>
        <dbReference type="ARBA" id="ARBA00022723"/>
    </source>
</evidence>
<evidence type="ECO:0000313" key="9">
    <source>
        <dbReference type="EMBL" id="KDQ13649.1"/>
    </source>
</evidence>
<dbReference type="AlphaFoldDB" id="A0A067MDK5"/>
<dbReference type="Gene3D" id="3.40.1050.10">
    <property type="entry name" value="Carbonic anhydrase"/>
    <property type="match status" value="1"/>
</dbReference>
<dbReference type="SUPFAM" id="SSF53056">
    <property type="entry name" value="beta-carbonic anhydrase, cab"/>
    <property type="match status" value="1"/>
</dbReference>
<feature type="binding site" evidence="7">
    <location>
        <position position="105"/>
    </location>
    <ligand>
        <name>Zn(2+)</name>
        <dbReference type="ChEBI" id="CHEBI:29105"/>
    </ligand>
</feature>
<evidence type="ECO:0000256" key="6">
    <source>
        <dbReference type="ARBA" id="ARBA00048348"/>
    </source>
</evidence>
<comment type="catalytic activity">
    <reaction evidence="6 8">
        <text>hydrogencarbonate + H(+) = CO2 + H2O</text>
        <dbReference type="Rhea" id="RHEA:10748"/>
        <dbReference type="ChEBI" id="CHEBI:15377"/>
        <dbReference type="ChEBI" id="CHEBI:15378"/>
        <dbReference type="ChEBI" id="CHEBI:16526"/>
        <dbReference type="ChEBI" id="CHEBI:17544"/>
        <dbReference type="EC" id="4.2.1.1"/>
    </reaction>
</comment>
<dbReference type="STRING" id="930990.A0A067MDK5"/>
<protein>
    <recommendedName>
        <fullName evidence="2 8">Carbonic anhydrase</fullName>
        <ecNumber evidence="2 8">4.2.1.1</ecNumber>
    </recommendedName>
    <alternativeName>
        <fullName evidence="8">Carbonate dehydratase</fullName>
    </alternativeName>
</protein>
<comment type="cofactor">
    <cofactor evidence="7">
        <name>Zn(2+)</name>
        <dbReference type="ChEBI" id="CHEBI:29105"/>
    </cofactor>
    <text evidence="7">Binds 1 zinc ion per subunit.</text>
</comment>
<dbReference type="FunCoup" id="A0A067MDK5">
    <property type="interactions" value="270"/>
</dbReference>
<dbReference type="GO" id="GO:0004089">
    <property type="term" value="F:carbonate dehydratase activity"/>
    <property type="evidence" value="ECO:0007669"/>
    <property type="project" value="UniProtKB-UniRule"/>
</dbReference>
<dbReference type="PANTHER" id="PTHR11002:SF76">
    <property type="entry name" value="CARBONIC ANHYDRASE"/>
    <property type="match status" value="1"/>
</dbReference>
<dbReference type="GO" id="GO:0008270">
    <property type="term" value="F:zinc ion binding"/>
    <property type="evidence" value="ECO:0007669"/>
    <property type="project" value="UniProtKB-UniRule"/>
</dbReference>
<evidence type="ECO:0000256" key="1">
    <source>
        <dbReference type="ARBA" id="ARBA00006217"/>
    </source>
</evidence>
<name>A0A067MDK5_BOTB1</name>
<gene>
    <name evidence="9" type="ORF">BOTBODRAFT_364133</name>
</gene>
<feature type="binding site" evidence="7">
    <location>
        <position position="102"/>
    </location>
    <ligand>
        <name>Zn(2+)</name>
        <dbReference type="ChEBI" id="CHEBI:29105"/>
    </ligand>
</feature>
<keyword evidence="4 7" id="KW-0862">Zinc</keyword>
<dbReference type="OrthoDB" id="10248475at2759"/>
<evidence type="ECO:0000256" key="7">
    <source>
        <dbReference type="PIRSR" id="PIRSR601765-1"/>
    </source>
</evidence>
<evidence type="ECO:0000256" key="5">
    <source>
        <dbReference type="ARBA" id="ARBA00023239"/>
    </source>
</evidence>
<reference evidence="10" key="1">
    <citation type="journal article" date="2014" name="Proc. Natl. Acad. Sci. U.S.A.">
        <title>Extensive sampling of basidiomycete genomes demonstrates inadequacy of the white-rot/brown-rot paradigm for wood decay fungi.</title>
        <authorList>
            <person name="Riley R."/>
            <person name="Salamov A.A."/>
            <person name="Brown D.W."/>
            <person name="Nagy L.G."/>
            <person name="Floudas D."/>
            <person name="Held B.W."/>
            <person name="Levasseur A."/>
            <person name="Lombard V."/>
            <person name="Morin E."/>
            <person name="Otillar R."/>
            <person name="Lindquist E.A."/>
            <person name="Sun H."/>
            <person name="LaButti K.M."/>
            <person name="Schmutz J."/>
            <person name="Jabbour D."/>
            <person name="Luo H."/>
            <person name="Baker S.E."/>
            <person name="Pisabarro A.G."/>
            <person name="Walton J.D."/>
            <person name="Blanchette R.A."/>
            <person name="Henrissat B."/>
            <person name="Martin F."/>
            <person name="Cullen D."/>
            <person name="Hibbett D.S."/>
            <person name="Grigoriev I.V."/>
        </authorList>
    </citation>
    <scope>NUCLEOTIDE SEQUENCE [LARGE SCALE GENOMIC DNA]</scope>
    <source>
        <strain evidence="10">FD-172 SS1</strain>
    </source>
</reference>
<dbReference type="PANTHER" id="PTHR11002">
    <property type="entry name" value="CARBONIC ANHYDRASE"/>
    <property type="match status" value="1"/>
</dbReference>
<dbReference type="EMBL" id="KL198042">
    <property type="protein sequence ID" value="KDQ13649.1"/>
    <property type="molecule type" value="Genomic_DNA"/>
</dbReference>
<dbReference type="GO" id="GO:0034599">
    <property type="term" value="P:cellular response to oxidative stress"/>
    <property type="evidence" value="ECO:0007669"/>
    <property type="project" value="TreeGrafter"/>
</dbReference>
<dbReference type="InterPro" id="IPR001765">
    <property type="entry name" value="Carbonic_anhydrase"/>
</dbReference>
<keyword evidence="5 8" id="KW-0456">Lyase</keyword>
<organism evidence="9 10">
    <name type="scientific">Botryobasidium botryosum (strain FD-172 SS1)</name>
    <dbReference type="NCBI Taxonomy" id="930990"/>
    <lineage>
        <taxon>Eukaryota</taxon>
        <taxon>Fungi</taxon>
        <taxon>Dikarya</taxon>
        <taxon>Basidiomycota</taxon>
        <taxon>Agaricomycotina</taxon>
        <taxon>Agaricomycetes</taxon>
        <taxon>Cantharellales</taxon>
        <taxon>Botryobasidiaceae</taxon>
        <taxon>Botryobasidium</taxon>
    </lineage>
</organism>
<evidence type="ECO:0000256" key="2">
    <source>
        <dbReference type="ARBA" id="ARBA00012925"/>
    </source>
</evidence>
<dbReference type="SMART" id="SM00947">
    <property type="entry name" value="Pro_CA"/>
    <property type="match status" value="1"/>
</dbReference>
<evidence type="ECO:0000313" key="10">
    <source>
        <dbReference type="Proteomes" id="UP000027195"/>
    </source>
</evidence>
<feature type="binding site" evidence="7">
    <location>
        <position position="48"/>
    </location>
    <ligand>
        <name>Zn(2+)</name>
        <dbReference type="ChEBI" id="CHEBI:29105"/>
    </ligand>
</feature>
<dbReference type="GO" id="GO:0071244">
    <property type="term" value="P:cellular response to carbon dioxide"/>
    <property type="evidence" value="ECO:0007669"/>
    <property type="project" value="TreeGrafter"/>
</dbReference>
<keyword evidence="3 7" id="KW-0479">Metal-binding</keyword>